<sequence length="593" mass="66957">MNGNSNGEHRIEEIINRKSITMTDYIQCLSNNLQHSHILEDNDALCCDFLPVTEDGVPIRKLFISNLAERTTYKDLEKLFSKYGNVESCFLRRNQGKSNYAFVTFNSAEAVVRAVYEEDTIRLHNRNLKVVPADSWHQPDNIENRYHNTKDKKACNEQYNEEYLQNDMHTSIQILNNDCLIHIFLQLPIVDRIRIERVCKRWRILSKESWHSVKKLDLSSSMWGTLPGSKHREINTSTLRKVLLRCGPYLNEINLSQMSSPLNPSTLTIVGKLCPNLQRIDVTGLTVSTSGINSLTDNCRDIVKFSLGSTTHICDLDLQRLFKVNQKLRYFKLAFGKISGRCLFYVPLETMEEVVLESCSSLQERSLSKAIEKLQNLKSLTISKCFDISGNVIQAISANCTTLKTLELSSISFLLQSSDMLHIAELVNLEVLKINANAVVTDELLINLASKCLKLKYVDITECILVTNVGVAAISSLPKLEVLIMNYLQLVTDTNLRDACNLKRLECRICKFTDKVMTNLIGSAPQLELLDLSGCCGITNETLKKAAIVTVNRTNNTILKIFVGGTSVELSTFDKISPFLQIVNVDLSNRNNS</sequence>
<dbReference type="InterPro" id="IPR012677">
    <property type="entry name" value="Nucleotide-bd_a/b_plait_sf"/>
</dbReference>
<dbReference type="PROSITE" id="PS50102">
    <property type="entry name" value="RRM"/>
    <property type="match status" value="1"/>
</dbReference>
<dbReference type="Gene3D" id="1.20.1280.50">
    <property type="match status" value="1"/>
</dbReference>
<dbReference type="Gene3D" id="3.30.70.330">
    <property type="match status" value="1"/>
</dbReference>
<organism evidence="4 5">
    <name type="scientific">Ceratina calcarata</name>
    <dbReference type="NCBI Taxonomy" id="156304"/>
    <lineage>
        <taxon>Eukaryota</taxon>
        <taxon>Metazoa</taxon>
        <taxon>Ecdysozoa</taxon>
        <taxon>Arthropoda</taxon>
        <taxon>Hexapoda</taxon>
        <taxon>Insecta</taxon>
        <taxon>Pterygota</taxon>
        <taxon>Neoptera</taxon>
        <taxon>Endopterygota</taxon>
        <taxon>Hymenoptera</taxon>
        <taxon>Apocrita</taxon>
        <taxon>Aculeata</taxon>
        <taxon>Apoidea</taxon>
        <taxon>Anthophila</taxon>
        <taxon>Apidae</taxon>
        <taxon>Ceratina</taxon>
        <taxon>Zadontomerus</taxon>
    </lineage>
</organism>
<dbReference type="SMART" id="SM00367">
    <property type="entry name" value="LRR_CC"/>
    <property type="match status" value="6"/>
</dbReference>
<reference evidence="5" key="1">
    <citation type="submission" date="2025-08" db="UniProtKB">
        <authorList>
            <consortium name="RefSeq"/>
        </authorList>
    </citation>
    <scope>IDENTIFICATION</scope>
    <source>
        <tissue evidence="5">Whole body</tissue>
    </source>
</reference>
<dbReference type="InterPro" id="IPR000504">
    <property type="entry name" value="RRM_dom"/>
</dbReference>
<dbReference type="Gene3D" id="3.80.10.10">
    <property type="entry name" value="Ribonuclease Inhibitor"/>
    <property type="match status" value="3"/>
</dbReference>
<dbReference type="RefSeq" id="XP_026667916.1">
    <property type="nucleotide sequence ID" value="XM_026812115.1"/>
</dbReference>
<evidence type="ECO:0000313" key="4">
    <source>
        <dbReference type="Proteomes" id="UP000694925"/>
    </source>
</evidence>
<dbReference type="SUPFAM" id="SSF52047">
    <property type="entry name" value="RNI-like"/>
    <property type="match status" value="1"/>
</dbReference>
<dbReference type="SUPFAM" id="SSF54928">
    <property type="entry name" value="RNA-binding domain, RBD"/>
    <property type="match status" value="1"/>
</dbReference>
<dbReference type="SMART" id="SM00360">
    <property type="entry name" value="RRM"/>
    <property type="match status" value="1"/>
</dbReference>
<accession>A0AAJ7RY76</accession>
<gene>
    <name evidence="5" type="primary">LOC108623264</name>
</gene>
<dbReference type="Pfam" id="PF00646">
    <property type="entry name" value="F-box"/>
    <property type="match status" value="1"/>
</dbReference>
<dbReference type="AlphaFoldDB" id="A0AAJ7RY76"/>
<name>A0AAJ7RY76_9HYME</name>
<proteinExistence type="predicted"/>
<dbReference type="GO" id="GO:0003723">
    <property type="term" value="F:RNA binding"/>
    <property type="evidence" value="ECO:0007669"/>
    <property type="project" value="UniProtKB-UniRule"/>
</dbReference>
<keyword evidence="4" id="KW-1185">Reference proteome</keyword>
<dbReference type="PANTHER" id="PTHR13318">
    <property type="entry name" value="PARTNER OF PAIRED, ISOFORM B-RELATED"/>
    <property type="match status" value="1"/>
</dbReference>
<feature type="domain" description="RRM" evidence="3">
    <location>
        <begin position="60"/>
        <end position="135"/>
    </location>
</feature>
<evidence type="ECO:0000256" key="1">
    <source>
        <dbReference type="ARBA" id="ARBA00022884"/>
    </source>
</evidence>
<dbReference type="InterPro" id="IPR006553">
    <property type="entry name" value="Leu-rich_rpt_Cys-con_subtyp"/>
</dbReference>
<dbReference type="InterPro" id="IPR001810">
    <property type="entry name" value="F-box_dom"/>
</dbReference>
<dbReference type="GO" id="GO:0019005">
    <property type="term" value="C:SCF ubiquitin ligase complex"/>
    <property type="evidence" value="ECO:0007669"/>
    <property type="project" value="TreeGrafter"/>
</dbReference>
<evidence type="ECO:0000313" key="5">
    <source>
        <dbReference type="RefSeq" id="XP_026667916.1"/>
    </source>
</evidence>
<evidence type="ECO:0000259" key="3">
    <source>
        <dbReference type="PROSITE" id="PS50102"/>
    </source>
</evidence>
<dbReference type="Pfam" id="PF00076">
    <property type="entry name" value="RRM_1"/>
    <property type="match status" value="1"/>
</dbReference>
<dbReference type="PANTHER" id="PTHR13318:SF95">
    <property type="entry name" value="F-BOX PROTEIN YLR352W"/>
    <property type="match status" value="1"/>
</dbReference>
<dbReference type="KEGG" id="ccal:108623264"/>
<dbReference type="GO" id="GO:0031146">
    <property type="term" value="P:SCF-dependent proteasomal ubiquitin-dependent protein catabolic process"/>
    <property type="evidence" value="ECO:0007669"/>
    <property type="project" value="TreeGrafter"/>
</dbReference>
<protein>
    <submittedName>
        <fullName evidence="5">F-box protein SKIP2-like</fullName>
    </submittedName>
</protein>
<keyword evidence="1 2" id="KW-0694">RNA-binding</keyword>
<dbReference type="InterPro" id="IPR032675">
    <property type="entry name" value="LRR_dom_sf"/>
</dbReference>
<dbReference type="CDD" id="cd00590">
    <property type="entry name" value="RRM_SF"/>
    <property type="match status" value="1"/>
</dbReference>
<evidence type="ECO:0000256" key="2">
    <source>
        <dbReference type="PROSITE-ProRule" id="PRU00176"/>
    </source>
</evidence>
<dbReference type="InterPro" id="IPR035979">
    <property type="entry name" value="RBD_domain_sf"/>
</dbReference>
<dbReference type="GeneID" id="108623264"/>
<dbReference type="Proteomes" id="UP000694925">
    <property type="component" value="Unplaced"/>
</dbReference>